<keyword evidence="3" id="KW-0804">Transcription</keyword>
<dbReference type="InterPro" id="IPR012318">
    <property type="entry name" value="HTH_CRP"/>
</dbReference>
<dbReference type="SMART" id="SM00419">
    <property type="entry name" value="HTH_CRP"/>
    <property type="match status" value="1"/>
</dbReference>
<dbReference type="CDD" id="cd00038">
    <property type="entry name" value="CAP_ED"/>
    <property type="match status" value="1"/>
</dbReference>
<dbReference type="PROSITE" id="PS50042">
    <property type="entry name" value="CNMP_BINDING_3"/>
    <property type="match status" value="1"/>
</dbReference>
<protein>
    <submittedName>
        <fullName evidence="6">Transcriptional regulator, Crp/Fnr family</fullName>
    </submittedName>
</protein>
<dbReference type="SMART" id="SM00100">
    <property type="entry name" value="cNMP"/>
    <property type="match status" value="1"/>
</dbReference>
<dbReference type="GO" id="GO:0003700">
    <property type="term" value="F:DNA-binding transcription factor activity"/>
    <property type="evidence" value="ECO:0007669"/>
    <property type="project" value="TreeGrafter"/>
</dbReference>
<dbReference type="PANTHER" id="PTHR24567">
    <property type="entry name" value="CRP FAMILY TRANSCRIPTIONAL REGULATORY PROTEIN"/>
    <property type="match status" value="1"/>
</dbReference>
<dbReference type="PROSITE" id="PS51063">
    <property type="entry name" value="HTH_CRP_2"/>
    <property type="match status" value="1"/>
</dbReference>
<dbReference type="InterPro" id="IPR050397">
    <property type="entry name" value="Env_Response_Regulators"/>
</dbReference>
<reference evidence="6 7" key="1">
    <citation type="submission" date="2017-06" db="EMBL/GenBank/DDBJ databases">
        <authorList>
            <person name="Kim H.J."/>
            <person name="Triplett B.A."/>
        </authorList>
    </citation>
    <scope>NUCLEOTIDE SEQUENCE [LARGE SCALE GENOMIC DNA]</scope>
    <source>
        <strain evidence="6 7">SCA</strain>
    </source>
</reference>
<dbReference type="OrthoDB" id="9798104at2"/>
<evidence type="ECO:0000313" key="6">
    <source>
        <dbReference type="EMBL" id="SNS98029.1"/>
    </source>
</evidence>
<evidence type="ECO:0000256" key="1">
    <source>
        <dbReference type="ARBA" id="ARBA00023015"/>
    </source>
</evidence>
<feature type="domain" description="Cyclic nucleotide-binding" evidence="4">
    <location>
        <begin position="13"/>
        <end position="116"/>
    </location>
</feature>
<keyword evidence="1" id="KW-0805">Transcription regulation</keyword>
<dbReference type="AlphaFoldDB" id="A0A239IWT7"/>
<dbReference type="InterPro" id="IPR036390">
    <property type="entry name" value="WH_DNA-bd_sf"/>
</dbReference>
<dbReference type="Proteomes" id="UP000198304">
    <property type="component" value="Unassembled WGS sequence"/>
</dbReference>
<dbReference type="Gene3D" id="2.60.120.10">
    <property type="entry name" value="Jelly Rolls"/>
    <property type="match status" value="1"/>
</dbReference>
<accession>A0A239IWT7</accession>
<evidence type="ECO:0000313" key="7">
    <source>
        <dbReference type="Proteomes" id="UP000198304"/>
    </source>
</evidence>
<evidence type="ECO:0000259" key="4">
    <source>
        <dbReference type="PROSITE" id="PS50042"/>
    </source>
</evidence>
<dbReference type="InterPro" id="IPR014710">
    <property type="entry name" value="RmlC-like_jellyroll"/>
</dbReference>
<keyword evidence="7" id="KW-1185">Reference proteome</keyword>
<feature type="domain" description="HTH crp-type" evidence="5">
    <location>
        <begin position="146"/>
        <end position="219"/>
    </location>
</feature>
<dbReference type="InterPro" id="IPR036388">
    <property type="entry name" value="WH-like_DNA-bd_sf"/>
</dbReference>
<dbReference type="EMBL" id="FZOJ01000031">
    <property type="protein sequence ID" value="SNS98029.1"/>
    <property type="molecule type" value="Genomic_DNA"/>
</dbReference>
<evidence type="ECO:0000256" key="2">
    <source>
        <dbReference type="ARBA" id="ARBA00023125"/>
    </source>
</evidence>
<dbReference type="GO" id="GO:0005829">
    <property type="term" value="C:cytosol"/>
    <property type="evidence" value="ECO:0007669"/>
    <property type="project" value="TreeGrafter"/>
</dbReference>
<evidence type="ECO:0000259" key="5">
    <source>
        <dbReference type="PROSITE" id="PS51063"/>
    </source>
</evidence>
<dbReference type="InterPro" id="IPR018490">
    <property type="entry name" value="cNMP-bd_dom_sf"/>
</dbReference>
<dbReference type="RefSeq" id="WP_089284771.1">
    <property type="nucleotide sequence ID" value="NZ_FZOJ01000031.1"/>
</dbReference>
<proteinExistence type="predicted"/>
<organism evidence="6 7">
    <name type="scientific">Anaerovirgula multivorans</name>
    <dbReference type="NCBI Taxonomy" id="312168"/>
    <lineage>
        <taxon>Bacteria</taxon>
        <taxon>Bacillati</taxon>
        <taxon>Bacillota</taxon>
        <taxon>Clostridia</taxon>
        <taxon>Peptostreptococcales</taxon>
        <taxon>Natronincolaceae</taxon>
        <taxon>Anaerovirgula</taxon>
    </lineage>
</organism>
<dbReference type="GO" id="GO:0003677">
    <property type="term" value="F:DNA binding"/>
    <property type="evidence" value="ECO:0007669"/>
    <property type="project" value="UniProtKB-KW"/>
</dbReference>
<dbReference type="SUPFAM" id="SSF51206">
    <property type="entry name" value="cAMP-binding domain-like"/>
    <property type="match status" value="1"/>
</dbReference>
<evidence type="ECO:0000256" key="3">
    <source>
        <dbReference type="ARBA" id="ARBA00023163"/>
    </source>
</evidence>
<dbReference type="Gene3D" id="1.10.10.10">
    <property type="entry name" value="Winged helix-like DNA-binding domain superfamily/Winged helix DNA-binding domain"/>
    <property type="match status" value="1"/>
</dbReference>
<name>A0A239IWT7_9FIRM</name>
<keyword evidence="2" id="KW-0238">DNA-binding</keyword>
<sequence>MKKSIKCMKDMDLFQALDDIEKQKIVKLAQGRSYLKGEIVFSEGEKSDTIYLIRSGRILLFKVSEEGKKIILDILEEGDIIGENTIFDDMCHTFSAKAIEDAFVCRCFKSDFSKLLINPDISIKIIKSLTDKLNNYTDTMANMAFCDVKNRVLNTLIRLGRKYGSITPEGIKLDIYLSHEDIAHLINASRVMVTNTIKALRKEGKIFVSKRHYIIKDESLIKGKIRNL</sequence>
<dbReference type="SUPFAM" id="SSF46785">
    <property type="entry name" value="Winged helix' DNA-binding domain"/>
    <property type="match status" value="1"/>
</dbReference>
<dbReference type="InterPro" id="IPR000595">
    <property type="entry name" value="cNMP-bd_dom"/>
</dbReference>
<dbReference type="PANTHER" id="PTHR24567:SF74">
    <property type="entry name" value="HTH-TYPE TRANSCRIPTIONAL REGULATOR ARCR"/>
    <property type="match status" value="1"/>
</dbReference>
<dbReference type="Pfam" id="PF00027">
    <property type="entry name" value="cNMP_binding"/>
    <property type="match status" value="1"/>
</dbReference>
<dbReference type="Pfam" id="PF13545">
    <property type="entry name" value="HTH_Crp_2"/>
    <property type="match status" value="1"/>
</dbReference>
<gene>
    <name evidence="6" type="ORF">SAMN05446037_103131</name>
</gene>